<dbReference type="PROSITE" id="PS50850">
    <property type="entry name" value="MFS"/>
    <property type="match status" value="1"/>
</dbReference>
<dbReference type="InterPro" id="IPR050171">
    <property type="entry name" value="MFS_Transporters"/>
</dbReference>
<keyword evidence="6 8" id="KW-0472">Membrane</keyword>
<dbReference type="Proteomes" id="UP001058003">
    <property type="component" value="Chromosome"/>
</dbReference>
<feature type="transmembrane region" description="Helical" evidence="8">
    <location>
        <begin position="94"/>
        <end position="111"/>
    </location>
</feature>
<keyword evidence="3" id="KW-1003">Cell membrane</keyword>
<feature type="compositionally biased region" description="Polar residues" evidence="7">
    <location>
        <begin position="391"/>
        <end position="405"/>
    </location>
</feature>
<dbReference type="InterPro" id="IPR020846">
    <property type="entry name" value="MFS_dom"/>
</dbReference>
<dbReference type="GO" id="GO:0022857">
    <property type="term" value="F:transmembrane transporter activity"/>
    <property type="evidence" value="ECO:0007669"/>
    <property type="project" value="InterPro"/>
</dbReference>
<evidence type="ECO:0000313" key="10">
    <source>
        <dbReference type="EMBL" id="UWZ59208.1"/>
    </source>
</evidence>
<evidence type="ECO:0000256" key="6">
    <source>
        <dbReference type="ARBA" id="ARBA00023136"/>
    </source>
</evidence>
<protein>
    <submittedName>
        <fullName evidence="10">MFS transporter</fullName>
    </submittedName>
</protein>
<feature type="region of interest" description="Disordered" evidence="7">
    <location>
        <begin position="391"/>
        <end position="425"/>
    </location>
</feature>
<evidence type="ECO:0000259" key="9">
    <source>
        <dbReference type="PROSITE" id="PS50850"/>
    </source>
</evidence>
<comment type="subcellular location">
    <subcellularLocation>
        <location evidence="1">Cell membrane</location>
        <topology evidence="1">Multi-pass membrane protein</topology>
    </subcellularLocation>
</comment>
<dbReference type="Pfam" id="PF07690">
    <property type="entry name" value="MFS_1"/>
    <property type="match status" value="1"/>
</dbReference>
<evidence type="ECO:0000313" key="11">
    <source>
        <dbReference type="Proteomes" id="UP001058003"/>
    </source>
</evidence>
<evidence type="ECO:0000256" key="1">
    <source>
        <dbReference type="ARBA" id="ARBA00004651"/>
    </source>
</evidence>
<keyword evidence="5 8" id="KW-1133">Transmembrane helix</keyword>
<gene>
    <name evidence="10" type="ORF">Daura_25450</name>
</gene>
<sequence length="425" mass="44107">MTFPVWVLLIGTLVNTVGSFLMLFLTLYLTQKGFQPFHAGLALGAWGAGRIAGAFIGGTIADRMGYRFAMALSMFSTAALITALIGAANIGNPWLVVLAALAAASLNGIWRPPAQAMITEATPPEQLVMVMAFWRLAFNVGVLVAPVLGALLSRVSWDLLFWVEAGSSALFGLLVLTALRSVPPAADTPAATDEAAPPASYGRVLRDGAFVLFLFALLVNGIVYIQGPATLSLHLDALGYRPEVFGALVSLNALTVICLEVPVTKVTQRWQPRTAVATGMALTGIGLALWSVEMGIAGLVVATLVWTMGEVVASPSMFAYPGVIAPAHLRARYIAATTVANQIGYSVGPVIGTALFAGVGGAVFWICGALAAAAVLAVLAGIKTVDTVRNETNASTPDKTESSTALIADDVRSPREGAAVDGSVP</sequence>
<proteinExistence type="predicted"/>
<feature type="transmembrane region" description="Helical" evidence="8">
    <location>
        <begin position="208"/>
        <end position="225"/>
    </location>
</feature>
<dbReference type="AlphaFoldDB" id="A0A9Q9IQ43"/>
<dbReference type="EMBL" id="CP073767">
    <property type="protein sequence ID" value="UWZ59208.1"/>
    <property type="molecule type" value="Genomic_DNA"/>
</dbReference>
<feature type="transmembrane region" description="Helical" evidence="8">
    <location>
        <begin position="132"/>
        <end position="153"/>
    </location>
</feature>
<evidence type="ECO:0000256" key="2">
    <source>
        <dbReference type="ARBA" id="ARBA00022448"/>
    </source>
</evidence>
<evidence type="ECO:0000256" key="7">
    <source>
        <dbReference type="SAM" id="MobiDB-lite"/>
    </source>
</evidence>
<organism evidence="10 11">
    <name type="scientific">Dactylosporangium aurantiacum</name>
    <dbReference type="NCBI Taxonomy" id="35754"/>
    <lineage>
        <taxon>Bacteria</taxon>
        <taxon>Bacillati</taxon>
        <taxon>Actinomycetota</taxon>
        <taxon>Actinomycetes</taxon>
        <taxon>Micromonosporales</taxon>
        <taxon>Micromonosporaceae</taxon>
        <taxon>Dactylosporangium</taxon>
    </lineage>
</organism>
<feature type="transmembrane region" description="Helical" evidence="8">
    <location>
        <begin position="41"/>
        <end position="61"/>
    </location>
</feature>
<feature type="transmembrane region" description="Helical" evidence="8">
    <location>
        <begin position="68"/>
        <end position="88"/>
    </location>
</feature>
<keyword evidence="11" id="KW-1185">Reference proteome</keyword>
<evidence type="ECO:0000256" key="8">
    <source>
        <dbReference type="SAM" id="Phobius"/>
    </source>
</evidence>
<dbReference type="SUPFAM" id="SSF103473">
    <property type="entry name" value="MFS general substrate transporter"/>
    <property type="match status" value="1"/>
</dbReference>
<dbReference type="RefSeq" id="WP_162189851.1">
    <property type="nucleotide sequence ID" value="NZ_CP073767.1"/>
</dbReference>
<dbReference type="Gene3D" id="1.20.1250.20">
    <property type="entry name" value="MFS general substrate transporter like domains"/>
    <property type="match status" value="1"/>
</dbReference>
<name>A0A9Q9IQ43_9ACTN</name>
<feature type="domain" description="Major facilitator superfamily (MFS) profile" evidence="9">
    <location>
        <begin position="4"/>
        <end position="386"/>
    </location>
</feature>
<accession>A0A9Q9IQ43</accession>
<feature type="transmembrane region" description="Helical" evidence="8">
    <location>
        <begin position="245"/>
        <end position="263"/>
    </location>
</feature>
<dbReference type="GO" id="GO:0005886">
    <property type="term" value="C:plasma membrane"/>
    <property type="evidence" value="ECO:0007669"/>
    <property type="project" value="UniProtKB-SubCell"/>
</dbReference>
<evidence type="ECO:0000256" key="5">
    <source>
        <dbReference type="ARBA" id="ARBA00022989"/>
    </source>
</evidence>
<keyword evidence="2" id="KW-0813">Transport</keyword>
<dbReference type="PANTHER" id="PTHR23517:SF2">
    <property type="entry name" value="MULTIDRUG RESISTANCE PROTEIN MDTH"/>
    <property type="match status" value="1"/>
</dbReference>
<dbReference type="InterPro" id="IPR011701">
    <property type="entry name" value="MFS"/>
</dbReference>
<dbReference type="InterPro" id="IPR036259">
    <property type="entry name" value="MFS_trans_sf"/>
</dbReference>
<evidence type="ECO:0000256" key="4">
    <source>
        <dbReference type="ARBA" id="ARBA00022692"/>
    </source>
</evidence>
<evidence type="ECO:0000256" key="3">
    <source>
        <dbReference type="ARBA" id="ARBA00022475"/>
    </source>
</evidence>
<dbReference type="KEGG" id="daur:Daura_25450"/>
<keyword evidence="4 8" id="KW-0812">Transmembrane</keyword>
<feature type="transmembrane region" description="Helical" evidence="8">
    <location>
        <begin position="7"/>
        <end position="29"/>
    </location>
</feature>
<feature type="transmembrane region" description="Helical" evidence="8">
    <location>
        <begin position="159"/>
        <end position="179"/>
    </location>
</feature>
<reference evidence="10" key="1">
    <citation type="submission" date="2021-04" db="EMBL/GenBank/DDBJ databases">
        <title>Dactylosporangium aurantiacum NRRL B-8018 full assembly.</title>
        <authorList>
            <person name="Hartkoorn R.C."/>
            <person name="Beaudoing E."/>
            <person name="Hot D."/>
        </authorList>
    </citation>
    <scope>NUCLEOTIDE SEQUENCE</scope>
    <source>
        <strain evidence="10">NRRL B-8018</strain>
    </source>
</reference>
<feature type="transmembrane region" description="Helical" evidence="8">
    <location>
        <begin position="362"/>
        <end position="382"/>
    </location>
</feature>
<dbReference type="PANTHER" id="PTHR23517">
    <property type="entry name" value="RESISTANCE PROTEIN MDTM, PUTATIVE-RELATED-RELATED"/>
    <property type="match status" value="1"/>
</dbReference>